<dbReference type="CDD" id="cd06262">
    <property type="entry name" value="metallo-hydrolase-like_MBL-fold"/>
    <property type="match status" value="1"/>
</dbReference>
<dbReference type="SUPFAM" id="SSF56281">
    <property type="entry name" value="Metallo-hydrolase/oxidoreductase"/>
    <property type="match status" value="1"/>
</dbReference>
<accession>A0ABP7CT15</accession>
<evidence type="ECO:0000313" key="3">
    <source>
        <dbReference type="Proteomes" id="UP001501536"/>
    </source>
</evidence>
<dbReference type="Proteomes" id="UP001501536">
    <property type="component" value="Unassembled WGS sequence"/>
</dbReference>
<dbReference type="InterPro" id="IPR051453">
    <property type="entry name" value="MBL_Glyoxalase_II"/>
</dbReference>
<keyword evidence="3" id="KW-1185">Reference proteome</keyword>
<dbReference type="Pfam" id="PF00753">
    <property type="entry name" value="Lactamase_B"/>
    <property type="match status" value="1"/>
</dbReference>
<dbReference type="EMBL" id="BAABCJ010000001">
    <property type="protein sequence ID" value="GAA3694140.1"/>
    <property type="molecule type" value="Genomic_DNA"/>
</dbReference>
<dbReference type="InterPro" id="IPR036866">
    <property type="entry name" value="RibonucZ/Hydroxyglut_hydro"/>
</dbReference>
<reference evidence="3" key="1">
    <citation type="journal article" date="2019" name="Int. J. Syst. Evol. Microbiol.">
        <title>The Global Catalogue of Microorganisms (GCM) 10K type strain sequencing project: providing services to taxonomists for standard genome sequencing and annotation.</title>
        <authorList>
            <consortium name="The Broad Institute Genomics Platform"/>
            <consortium name="The Broad Institute Genome Sequencing Center for Infectious Disease"/>
            <person name="Wu L."/>
            <person name="Ma J."/>
        </authorList>
    </citation>
    <scope>NUCLEOTIDE SEQUENCE [LARGE SCALE GENOMIC DNA]</scope>
    <source>
        <strain evidence="3">JCM 16961</strain>
    </source>
</reference>
<evidence type="ECO:0000259" key="1">
    <source>
        <dbReference type="SMART" id="SM00849"/>
    </source>
</evidence>
<dbReference type="PANTHER" id="PTHR46233">
    <property type="entry name" value="HYDROXYACYLGLUTATHIONE HYDROLASE GLOC"/>
    <property type="match status" value="1"/>
</dbReference>
<gene>
    <name evidence="2" type="ORF">GCM10022377_03460</name>
</gene>
<organism evidence="2 3">
    <name type="scientific">Zhihengliuella alba</name>
    <dbReference type="NCBI Taxonomy" id="547018"/>
    <lineage>
        <taxon>Bacteria</taxon>
        <taxon>Bacillati</taxon>
        <taxon>Actinomycetota</taxon>
        <taxon>Actinomycetes</taxon>
        <taxon>Micrococcales</taxon>
        <taxon>Micrococcaceae</taxon>
        <taxon>Zhihengliuella</taxon>
    </lineage>
</organism>
<evidence type="ECO:0000313" key="2">
    <source>
        <dbReference type="EMBL" id="GAA3694140.1"/>
    </source>
</evidence>
<dbReference type="SMART" id="SM00849">
    <property type="entry name" value="Lactamase_B"/>
    <property type="match status" value="1"/>
</dbReference>
<proteinExistence type="predicted"/>
<protein>
    <submittedName>
        <fullName evidence="2">MBL fold metallo-hydrolase</fullName>
    </submittedName>
</protein>
<feature type="domain" description="Metallo-beta-lactamase" evidence="1">
    <location>
        <begin position="25"/>
        <end position="209"/>
    </location>
</feature>
<name>A0ABP7CT15_9MICC</name>
<dbReference type="PANTHER" id="PTHR46233:SF1">
    <property type="entry name" value="CONSERVED PROTEIN"/>
    <property type="match status" value="1"/>
</dbReference>
<dbReference type="InterPro" id="IPR001279">
    <property type="entry name" value="Metallo-B-lactamas"/>
</dbReference>
<sequence>MDSPSAPAHDLEHATVLTLSVSEMDNNVYLVTSKATGAQLLIDAAADAPAIEGLVRSGAGDAAAPARVEVIATTHQHWDHVRALASLARSTGAELAAGTDDAAAIEESESVTVGHRLAHGDTLSVGDLELSCVHLRGHTPGSIALVLRDRPAGSPEDAEAATLVFSGDSLFPGGVGNTGGDASRFAQLYDDVSSRLFDAYDDAVVLPGHGAPTTLAAERPSLPEWRARGW</sequence>
<comment type="caution">
    <text evidence="2">The sequence shown here is derived from an EMBL/GenBank/DDBJ whole genome shotgun (WGS) entry which is preliminary data.</text>
</comment>
<dbReference type="RefSeq" id="WP_344879058.1">
    <property type="nucleotide sequence ID" value="NZ_BAABCJ010000001.1"/>
</dbReference>
<dbReference type="Gene3D" id="3.60.15.10">
    <property type="entry name" value="Ribonuclease Z/Hydroxyacylglutathione hydrolase-like"/>
    <property type="match status" value="1"/>
</dbReference>